<dbReference type="InterPro" id="IPR027417">
    <property type="entry name" value="P-loop_NTPase"/>
</dbReference>
<sequence length="328" mass="37713">MCKTYEDYHEDDQCLWIPAESIDEFIKNGWTLTDQVRMGYAVPAWIKNIDMEKPTILFLDDYSRATPAILQACMEIIYKKEYISWKLPKNSNIILSTNPNNGDYSVSSFDEAQASRFITFNVKFSADAWAEWAERQKMDDRAINFLLTYHHELMDNSVSKQSKINARNYTMFANTISGIDDWSTPENLAFILQIASGCFLDDDDVVGGLFTTFISNKLDKLLSPEDLVLKDWKFVKRTLENQLYDGEQYRADIASVITTRFVNYSLIYLGQSGSKTDVITNRIIDIIDNDKLLLSEDLIFSLVKTLNKTYPGKCNKLLLNPKLAQKLI</sequence>
<evidence type="ECO:0000313" key="1">
    <source>
        <dbReference type="EMBL" id="DAE20138.1"/>
    </source>
</evidence>
<organism evidence="1">
    <name type="scientific">CrAss-like virus sp. ctYsL76</name>
    <dbReference type="NCBI Taxonomy" id="2826826"/>
    <lineage>
        <taxon>Viruses</taxon>
        <taxon>Duplodnaviria</taxon>
        <taxon>Heunggongvirae</taxon>
        <taxon>Uroviricota</taxon>
        <taxon>Caudoviricetes</taxon>
        <taxon>Crassvirales</taxon>
    </lineage>
</organism>
<reference evidence="1" key="1">
    <citation type="journal article" date="2021" name="Proc. Natl. Acad. Sci. U.S.A.">
        <title>A Catalog of Tens of Thousands of Viruses from Human Metagenomes Reveals Hidden Associations with Chronic Diseases.</title>
        <authorList>
            <person name="Tisza M.J."/>
            <person name="Buck C.B."/>
        </authorList>
    </citation>
    <scope>NUCLEOTIDE SEQUENCE</scope>
    <source>
        <strain evidence="1">CtYsL76</strain>
    </source>
</reference>
<dbReference type="SUPFAM" id="SSF52540">
    <property type="entry name" value="P-loop containing nucleoside triphosphate hydrolases"/>
    <property type="match status" value="1"/>
</dbReference>
<protein>
    <submittedName>
        <fullName evidence="1">TRANSCRIPTIONAL REGULATOR, AAAPLUS ATPASE, DNA TRANSPOSITION</fullName>
    </submittedName>
</protein>
<proteinExistence type="predicted"/>
<name>A0A8S5QMB4_9CAUD</name>
<dbReference type="EMBL" id="BK015689">
    <property type="protein sequence ID" value="DAE20138.1"/>
    <property type="molecule type" value="Genomic_DNA"/>
</dbReference>
<accession>A0A8S5QMB4</accession>